<keyword evidence="2" id="KW-1133">Transmembrane helix</keyword>
<keyword evidence="2" id="KW-0812">Transmembrane</keyword>
<reference evidence="4 5" key="1">
    <citation type="journal article" date="2007" name="Nat. Biotechnol.">
        <title>Complete genome sequence of the myxobacterium Sorangium cellulosum.</title>
        <authorList>
            <person name="Schneiker S."/>
            <person name="Perlova O."/>
            <person name="Kaiser O."/>
            <person name="Gerth K."/>
            <person name="Alici A."/>
            <person name="Altmeyer M.O."/>
            <person name="Bartels D."/>
            <person name="Bekel T."/>
            <person name="Beyer S."/>
            <person name="Bode E."/>
            <person name="Bode H.B."/>
            <person name="Bolten C.J."/>
            <person name="Choudhuri J.V."/>
            <person name="Doss S."/>
            <person name="Elnakady Y.A."/>
            <person name="Frank B."/>
            <person name="Gaigalat L."/>
            <person name="Goesmann A."/>
            <person name="Groeger C."/>
            <person name="Gross F."/>
            <person name="Jelsbak L."/>
            <person name="Jelsbak L."/>
            <person name="Kalinowski J."/>
            <person name="Kegler C."/>
            <person name="Knauber T."/>
            <person name="Konietzny S."/>
            <person name="Kopp M."/>
            <person name="Krause L."/>
            <person name="Krug D."/>
            <person name="Linke B."/>
            <person name="Mahmud T."/>
            <person name="Martinez-Arias R."/>
            <person name="McHardy A.C."/>
            <person name="Merai M."/>
            <person name="Meyer F."/>
            <person name="Mormann S."/>
            <person name="Munoz-Dorado J."/>
            <person name="Perez J."/>
            <person name="Pradella S."/>
            <person name="Rachid S."/>
            <person name="Raddatz G."/>
            <person name="Rosenau F."/>
            <person name="Rueckert C."/>
            <person name="Sasse F."/>
            <person name="Scharfe M."/>
            <person name="Schuster S.C."/>
            <person name="Suen G."/>
            <person name="Treuner-Lange A."/>
            <person name="Velicer G.J."/>
            <person name="Vorholter F.-J."/>
            <person name="Weissman K.J."/>
            <person name="Welch R.D."/>
            <person name="Wenzel S.C."/>
            <person name="Whitworth D.E."/>
            <person name="Wilhelm S."/>
            <person name="Wittmann C."/>
            <person name="Bloecker H."/>
            <person name="Puehler A."/>
            <person name="Mueller R."/>
        </authorList>
    </citation>
    <scope>NUCLEOTIDE SEQUENCE [LARGE SCALE GENOMIC DNA]</scope>
    <source>
        <strain evidence="5">So ce56</strain>
    </source>
</reference>
<keyword evidence="5" id="KW-1185">Reference proteome</keyword>
<proteinExistence type="inferred from homology"/>
<dbReference type="GO" id="GO:0016491">
    <property type="term" value="F:oxidoreductase activity"/>
    <property type="evidence" value="ECO:0007669"/>
    <property type="project" value="InterPro"/>
</dbReference>
<dbReference type="PANTHER" id="PTHR43734:SF1">
    <property type="entry name" value="PHYTOENE DESATURASE"/>
    <property type="match status" value="1"/>
</dbReference>
<evidence type="ECO:0000256" key="2">
    <source>
        <dbReference type="SAM" id="Phobius"/>
    </source>
</evidence>
<dbReference type="BioCyc" id="SCEL448385:SCE_RS23265-MONOMER"/>
<dbReference type="PANTHER" id="PTHR43734">
    <property type="entry name" value="PHYTOENE DESATURASE"/>
    <property type="match status" value="1"/>
</dbReference>
<evidence type="ECO:0000313" key="4">
    <source>
        <dbReference type="EMBL" id="CAN94696.1"/>
    </source>
</evidence>
<organism evidence="4 5">
    <name type="scientific">Sorangium cellulosum (strain So ce56)</name>
    <name type="common">Polyangium cellulosum (strain So ce56)</name>
    <dbReference type="NCBI Taxonomy" id="448385"/>
    <lineage>
        <taxon>Bacteria</taxon>
        <taxon>Pseudomonadati</taxon>
        <taxon>Myxococcota</taxon>
        <taxon>Polyangia</taxon>
        <taxon>Polyangiales</taxon>
        <taxon>Polyangiaceae</taxon>
        <taxon>Sorangium</taxon>
    </lineage>
</organism>
<dbReference type="Gene3D" id="3.90.660.50">
    <property type="match status" value="1"/>
</dbReference>
<feature type="transmembrane region" description="Helical" evidence="2">
    <location>
        <begin position="6"/>
        <end position="34"/>
    </location>
</feature>
<dbReference type="Proteomes" id="UP000002139">
    <property type="component" value="Chromosome"/>
</dbReference>
<sequence>MDEAPLRAVVIGSGVGGAAAALLLAHAGIPALLVEKERRLGGSSAAYERDGFRIDTTTHMLGCGDQGPLGDVLRRVGQGDAITFQQSDEPAALCFTGARAGTARARRVVLRADLLRLAGTALDLARGLDLTPLEAAGAARLFAHAAAMRDVDLAACDDVTAEAYVARFIPRAAAAARLGGLLGLPLLLPGAEASAGEALFSLRRLARAGRQRYPEGGASRIPEVFCRLARELGAAVWTGATVRRVLVRDRRVQGVELEDGTALPARIVVSAAGLLRTVSGLVGEPHFPDAYVARVRALAPQPRLVEVKIGLRRRLVPAGALAGLAGGAGAPAFPFYCLAPTRFDPSLAPPGHELLCACAVPGGSGGASRAGPGAPVDELLRALSAAVPGVLSQAIFVDGSIQDGGGEACAPGGELASGTAQTPGQVGRARPAVYTPVRGLYLAGRAAGGRGAGMDLAASSAMECVDRILVDLGRDLGAPAPPALLDIAGDLLGRAAGSTASWLTRPR</sequence>
<dbReference type="InterPro" id="IPR036188">
    <property type="entry name" value="FAD/NAD-bd_sf"/>
</dbReference>
<dbReference type="AlphaFoldDB" id="A9F8W0"/>
<dbReference type="RefSeq" id="WP_012237165.1">
    <property type="nucleotide sequence ID" value="NC_010162.1"/>
</dbReference>
<evidence type="ECO:0000259" key="3">
    <source>
        <dbReference type="Pfam" id="PF01593"/>
    </source>
</evidence>
<keyword evidence="2" id="KW-0472">Membrane</keyword>
<gene>
    <name evidence="4" type="ordered locus">sce4533</name>
</gene>
<comment type="similarity">
    <text evidence="1">Belongs to the carotenoid/retinoid oxidoreductase family.</text>
</comment>
<dbReference type="EMBL" id="AM746676">
    <property type="protein sequence ID" value="CAN94696.1"/>
    <property type="molecule type" value="Genomic_DNA"/>
</dbReference>
<dbReference type="InterPro" id="IPR002937">
    <property type="entry name" value="Amino_oxidase"/>
</dbReference>
<dbReference type="Gene3D" id="3.50.50.60">
    <property type="entry name" value="FAD/NAD(P)-binding domain"/>
    <property type="match status" value="1"/>
</dbReference>
<dbReference type="KEGG" id="scl:sce4533"/>
<dbReference type="Pfam" id="PF01593">
    <property type="entry name" value="Amino_oxidase"/>
    <property type="match status" value="1"/>
</dbReference>
<feature type="domain" description="Amine oxidase" evidence="3">
    <location>
        <begin position="17"/>
        <end position="469"/>
    </location>
</feature>
<evidence type="ECO:0000313" key="5">
    <source>
        <dbReference type="Proteomes" id="UP000002139"/>
    </source>
</evidence>
<name>A9F8W0_SORC5</name>
<dbReference type="HOGENOM" id="CLU_483770_0_0_7"/>
<dbReference type="SUPFAM" id="SSF51905">
    <property type="entry name" value="FAD/NAD(P)-binding domain"/>
    <property type="match status" value="1"/>
</dbReference>
<accession>A9F8W0</accession>
<protein>
    <recommendedName>
        <fullName evidence="3">Amine oxidase domain-containing protein</fullName>
    </recommendedName>
</protein>
<evidence type="ECO:0000256" key="1">
    <source>
        <dbReference type="ARBA" id="ARBA00006046"/>
    </source>
</evidence>
<dbReference type="STRING" id="448385.sce4533"/>
<dbReference type="eggNOG" id="COG1233">
    <property type="taxonomic scope" value="Bacteria"/>
</dbReference>